<evidence type="ECO:0000313" key="13">
    <source>
        <dbReference type="EMBL" id="ORY34790.1"/>
    </source>
</evidence>
<keyword evidence="6 11" id="KW-0999">Mitochondrion inner membrane</keyword>
<comment type="similarity">
    <text evidence="2 11">Belongs to the ATPase e subunit family.</text>
</comment>
<keyword evidence="4 11" id="KW-0138">CF(0)</keyword>
<reference evidence="13 14" key="1">
    <citation type="submission" date="2016-07" db="EMBL/GenBank/DDBJ databases">
        <title>Pervasive Adenine N6-methylation of Active Genes in Fungi.</title>
        <authorList>
            <consortium name="DOE Joint Genome Institute"/>
            <person name="Mondo S.J."/>
            <person name="Dannebaum R.O."/>
            <person name="Kuo R.C."/>
            <person name="Labutti K."/>
            <person name="Haridas S."/>
            <person name="Kuo A."/>
            <person name="Salamov A."/>
            <person name="Ahrendt S.R."/>
            <person name="Lipzen A."/>
            <person name="Sullivan W."/>
            <person name="Andreopoulos W.B."/>
            <person name="Clum A."/>
            <person name="Lindquist E."/>
            <person name="Daum C."/>
            <person name="Ramamoorthy G.K."/>
            <person name="Gryganskyi A."/>
            <person name="Culley D."/>
            <person name="Magnuson J.K."/>
            <person name="James T.Y."/>
            <person name="O'Malley M.A."/>
            <person name="Stajich J.E."/>
            <person name="Spatafora J.W."/>
            <person name="Visel A."/>
            <person name="Grigoriev I.V."/>
        </authorList>
    </citation>
    <scope>NUCLEOTIDE SEQUENCE [LARGE SCALE GENOMIC DNA]</scope>
    <source>
        <strain evidence="13 14">68-887.2</strain>
    </source>
</reference>
<proteinExistence type="inferred from homology"/>
<name>A0A1Y2BJL0_9TREE</name>
<dbReference type="Pfam" id="PF05680">
    <property type="entry name" value="ATP-synt_E"/>
    <property type="match status" value="1"/>
</dbReference>
<dbReference type="GO" id="GO:0005743">
    <property type="term" value="C:mitochondrial inner membrane"/>
    <property type="evidence" value="ECO:0007669"/>
    <property type="project" value="UniProtKB-SubCell"/>
</dbReference>
<evidence type="ECO:0000256" key="10">
    <source>
        <dbReference type="ARBA" id="ARBA00023310"/>
    </source>
</evidence>
<comment type="subunit">
    <text evidence="11">F-type ATPases have 2 components, CF(1) - the catalytic core - and CF(0) - the membrane proton channel. CF(1) and CF(0) have multiple subunits.</text>
</comment>
<evidence type="ECO:0000256" key="2">
    <source>
        <dbReference type="ARBA" id="ARBA00007333"/>
    </source>
</evidence>
<evidence type="ECO:0000256" key="8">
    <source>
        <dbReference type="ARBA" id="ARBA00023128"/>
    </source>
</evidence>
<feature type="compositionally biased region" description="Basic and acidic residues" evidence="12">
    <location>
        <begin position="80"/>
        <end position="92"/>
    </location>
</feature>
<accession>A0A1Y2BJL0</accession>
<comment type="subcellular location">
    <subcellularLocation>
        <location evidence="1 11">Mitochondrion inner membrane</location>
    </subcellularLocation>
</comment>
<dbReference type="Proteomes" id="UP000193986">
    <property type="component" value="Unassembled WGS sequence"/>
</dbReference>
<evidence type="ECO:0000256" key="6">
    <source>
        <dbReference type="ARBA" id="ARBA00022792"/>
    </source>
</evidence>
<organism evidence="13 14">
    <name type="scientific">Naematelia encephala</name>
    <dbReference type="NCBI Taxonomy" id="71784"/>
    <lineage>
        <taxon>Eukaryota</taxon>
        <taxon>Fungi</taxon>
        <taxon>Dikarya</taxon>
        <taxon>Basidiomycota</taxon>
        <taxon>Agaricomycotina</taxon>
        <taxon>Tremellomycetes</taxon>
        <taxon>Tremellales</taxon>
        <taxon>Naemateliaceae</taxon>
        <taxon>Naematelia</taxon>
    </lineage>
</organism>
<keyword evidence="5 11" id="KW-0375">Hydrogen ion transport</keyword>
<dbReference type="EMBL" id="MCFC01000002">
    <property type="protein sequence ID" value="ORY34790.1"/>
    <property type="molecule type" value="Genomic_DNA"/>
</dbReference>
<keyword evidence="14" id="KW-1185">Reference proteome</keyword>
<evidence type="ECO:0000256" key="7">
    <source>
        <dbReference type="ARBA" id="ARBA00023065"/>
    </source>
</evidence>
<evidence type="ECO:0000256" key="3">
    <source>
        <dbReference type="ARBA" id="ARBA00022448"/>
    </source>
</evidence>
<dbReference type="OrthoDB" id="2125027at2759"/>
<evidence type="ECO:0000313" key="14">
    <source>
        <dbReference type="Proteomes" id="UP000193986"/>
    </source>
</evidence>
<gene>
    <name evidence="13" type="ORF">BCR39DRAFT_514782</name>
</gene>
<dbReference type="AlphaFoldDB" id="A0A1Y2BJL0"/>
<keyword evidence="9" id="KW-0472">Membrane</keyword>
<keyword evidence="10 11" id="KW-0066">ATP synthesis</keyword>
<dbReference type="InParanoid" id="A0A1Y2BJL0"/>
<dbReference type="GO" id="GO:0015986">
    <property type="term" value="P:proton motive force-driven ATP synthesis"/>
    <property type="evidence" value="ECO:0007669"/>
    <property type="project" value="InterPro"/>
</dbReference>
<evidence type="ECO:0000256" key="4">
    <source>
        <dbReference type="ARBA" id="ARBA00022547"/>
    </source>
</evidence>
<evidence type="ECO:0000256" key="5">
    <source>
        <dbReference type="ARBA" id="ARBA00022781"/>
    </source>
</evidence>
<dbReference type="GO" id="GO:0015078">
    <property type="term" value="F:proton transmembrane transporter activity"/>
    <property type="evidence" value="ECO:0007669"/>
    <property type="project" value="InterPro"/>
</dbReference>
<sequence length="92" mass="10208">MASSVRNVVRYTALLSGIGYGLVHQGTLQTKYDAEKELAAEKRRTHLIEEARKAYLSKIATEKAGSSSGLITDPEDPQFDPEKIAEYYSKES</sequence>
<dbReference type="InterPro" id="IPR008386">
    <property type="entry name" value="ATP_synth_F0_esu_mt"/>
</dbReference>
<dbReference type="STRING" id="71784.A0A1Y2BJL0"/>
<evidence type="ECO:0000256" key="11">
    <source>
        <dbReference type="RuleBase" id="RU367005"/>
    </source>
</evidence>
<keyword evidence="7 11" id="KW-0406">Ion transport</keyword>
<protein>
    <recommendedName>
        <fullName evidence="11">ATP synthase F(0) complex subunit e, mitochondrial</fullName>
    </recommendedName>
</protein>
<feature type="region of interest" description="Disordered" evidence="12">
    <location>
        <begin position="63"/>
        <end position="92"/>
    </location>
</feature>
<keyword evidence="3 11" id="KW-0813">Transport</keyword>
<evidence type="ECO:0000256" key="12">
    <source>
        <dbReference type="SAM" id="MobiDB-lite"/>
    </source>
</evidence>
<comment type="caution">
    <text evidence="13">The sequence shown here is derived from an EMBL/GenBank/DDBJ whole genome shotgun (WGS) entry which is preliminary data.</text>
</comment>
<evidence type="ECO:0000256" key="1">
    <source>
        <dbReference type="ARBA" id="ARBA00004273"/>
    </source>
</evidence>
<dbReference type="GO" id="GO:0045259">
    <property type="term" value="C:proton-transporting ATP synthase complex"/>
    <property type="evidence" value="ECO:0007669"/>
    <property type="project" value="UniProtKB-UniRule"/>
</dbReference>
<keyword evidence="8 11" id="KW-0496">Mitochondrion</keyword>
<comment type="function">
    <text evidence="11">Subunit e, of the mitochondrial membrane ATP synthase complex (F(1)F(0) ATP synthase or Complex V) that produces ATP from ADP in the presence of a proton gradient across the membrane which is generated by electron transport complexes of the respiratory chain. ATP synthase complex consist of a soluble F(1) head domain - the catalytic core - and a membrane F(1) domain - the membrane proton channel. These two domains are linked by a central stalk rotating inside the F(1) region and a stationary peripheral stalk. During catalysis, ATP synthesis in the catalytic domain of F(1) is coupled via a rotary mechanism of the central stalk subunits to proton translocation. In vivo, can only synthesize ATP although its ATP hydrolase activity can be activated artificially in vitro. Part of the complex F(0) domain.</text>
</comment>
<evidence type="ECO:0000256" key="9">
    <source>
        <dbReference type="ARBA" id="ARBA00023136"/>
    </source>
</evidence>